<dbReference type="Gene3D" id="3.30.565.10">
    <property type="entry name" value="Histidine kinase-like ATPase, C-terminal domain"/>
    <property type="match status" value="1"/>
</dbReference>
<evidence type="ECO:0000313" key="2">
    <source>
        <dbReference type="EMBL" id="KAI1861833.1"/>
    </source>
</evidence>
<comment type="caution">
    <text evidence="2">The sequence shown here is derived from an EMBL/GenBank/DDBJ whole genome shotgun (WGS) entry which is preliminary data.</text>
</comment>
<evidence type="ECO:0008006" key="4">
    <source>
        <dbReference type="Google" id="ProtNLM"/>
    </source>
</evidence>
<dbReference type="InterPro" id="IPR052957">
    <property type="entry name" value="Auxin_embryo_med"/>
</dbReference>
<evidence type="ECO:0000313" key="3">
    <source>
        <dbReference type="Proteomes" id="UP000829685"/>
    </source>
</evidence>
<dbReference type="Proteomes" id="UP000829685">
    <property type="component" value="Unassembled WGS sequence"/>
</dbReference>
<feature type="region of interest" description="Disordered" evidence="1">
    <location>
        <begin position="1371"/>
        <end position="1406"/>
    </location>
</feature>
<accession>A0A9Q0ALM5</accession>
<dbReference type="SUPFAM" id="SSF55874">
    <property type="entry name" value="ATPase domain of HSP90 chaperone/DNA topoisomerase II/histidine kinase"/>
    <property type="match status" value="1"/>
</dbReference>
<dbReference type="EMBL" id="JAFIMR010000028">
    <property type="protein sequence ID" value="KAI1861833.1"/>
    <property type="molecule type" value="Genomic_DNA"/>
</dbReference>
<protein>
    <recommendedName>
        <fullName evidence="4">Protein NO VEIN C-terminal domain-containing protein</fullName>
    </recommendedName>
</protein>
<dbReference type="PANTHER" id="PTHR32387">
    <property type="entry name" value="WU:FJ29H11"/>
    <property type="match status" value="1"/>
</dbReference>
<dbReference type="PANTHER" id="PTHR32387:SF0">
    <property type="entry name" value="PROTEIN NO VEIN"/>
    <property type="match status" value="1"/>
</dbReference>
<reference evidence="2" key="1">
    <citation type="submission" date="2021-03" db="EMBL/GenBank/DDBJ databases">
        <title>Revisited historic fungal species revealed as producer of novel bioactive compounds through whole genome sequencing and comparative genomics.</title>
        <authorList>
            <person name="Vignolle G.A."/>
            <person name="Hochenegger N."/>
            <person name="Mach R.L."/>
            <person name="Mach-Aigner A.R."/>
            <person name="Javad Rahimi M."/>
            <person name="Salim K.A."/>
            <person name="Chan C.M."/>
            <person name="Lim L.B.L."/>
            <person name="Cai F."/>
            <person name="Druzhinina I.S."/>
            <person name="U'Ren J.M."/>
            <person name="Derntl C."/>
        </authorList>
    </citation>
    <scope>NUCLEOTIDE SEQUENCE</scope>
    <source>
        <strain evidence="2">TUCIM 5799</strain>
    </source>
</reference>
<sequence length="1731" mass="196121">MPPLLSNRPNSLAEAQEIVARISDDHGYISEDILSSMTAVQRRAVVGAMLKKDGMIGSSVITLAKNLYSSSARFVFELLQNADDNDYTRAKSSGIEPYVSFEIVSDKIVMECNEDGFTKENLIAICDVGKSSKSGAQGYIGEKGIGFKSVFMAAYKVHIQSGTFSFSFTHRHGDSGMGMISPVWEHPDAQLSRNITRVTLHLHDSGSASDMDGRLEQIVQQFREIQGTHLLFLRKIRRIHIKFSIGDKGEQSKTTFEAANSQLGGRVTLHKVVNGNLLEKAQYHVTRHTAQGLPKSENRNTMGSEHTASALYTAEVILAFPLNNESPPAPFIKTQQIYAFLPIRDMGFKFLIHTDFVTQATRQDIVTTSPRNKALVPHIATAFSKAMEQLCQDEALQFQWMKYLPQEDDYPWDEYWKELIASMKKSIASVNLMYPRNGGSLKTTAQVRYLTDFGRDENGAPLFADIAPEIYLSEKYTCNPLIYLQHWGLKVPYMQEFLDRVEADLSQKTSRLKSPLSSQRWHSNAAKLISYPFEREWTSEITKVRLLKVIPLEDGRWISSRPSSRPIVFPRANGVRIPRDLELNIIAEAAIENVERVKLFEQLDAQTLKTSRVREMILSKYPSVFNKERAFGSAGKVDEISRSHLTFLYQTHDSSHRDEYRWIRVLTETQQLLSPQSQDVYLSSNHKYGVKHLLEDIPKFPVAFLSSVYLDKPPECLDGKTPKIAWKHWLESSLGLQSRPKLIANGAFTDFFRHLVNHRSCDLVGILQHYWSDISETVQGSQKIRDEIADIVIESGDRSLSLKHWFLPTKELETRASEYLEGKCNARFPFLDLSSTMEPTDLSKWGFLHDAFGVGMHENMKFYITLLEIIRDQHRSPNVEISTKVYSLYERILLKTRESSDAETRRRNQEEIQIGFEDRDQVLLLPGRDSCQWCWAYPIECRWDAPSTMTSRYPVKYRFDHTLKSNEIGGRLLEQFLRDILSIKDCTWQDLVRELVILSSKNSAEAPTEIYTHLSKLAPKLPATERERLVNNFKEKSLIFASKSWHTTDDCLWSTATNIDGKTSLNENYPDLEKFFTSVLGVKTLTAQMVYEKLILMGESGGSSIGHVKDTWKIFNSLLSQTGNKPDPTPILEARLFPVEHPDGQVDLCTVSTPFALKDQKIFVRYFSGKANFLNFDFEETLELQETFEWAGLNVRSLKISVNEVSSMMTASQLPISSSDRDLAPKAHGLCRIARHCKSPRAKSEPEALYALLQKAQVWETDCISSRLQLQQGDRLIEVESQRSDLHVAEEEDSIQVYVPRDSGLQQKCYVQNLPKLLHKWMMSEQYSNVPTRDSERCINLLKSILTLPHGLIGETLDEEGITELSFPDEYQSASEGDAQIDRATVPHTPGRQTGSRASDHGGRVPALHGDADASLFDSEGETYVEEVETPATSLFPTPSSGIWRARDSVSPVRMPRQHSSNDTSSYFISRRNLASSALDTFSVGADYVTLLSKVIHIARGSSLPRKDSFDITRLRRAISDLDTPDEAPVGTSFYASSPLERDRMVGAAGELYVFELLSRMNPRLPRFSRDNWQSTIRKYVGKHPEYADMNPWNGRETADIVYKDASGVLTSTLIDHGYLDEDRWADRRPEYLIEVKTTTGPCETPFFMSKGQYKRMREKSTLTLPEASADIYVVFRVSKLAQESMDVAIYVDPEYMRQNQSLVFTPETYSVTPGSGLGFVGTTGLSDNGI</sequence>
<keyword evidence="3" id="KW-1185">Reference proteome</keyword>
<name>A0A9Q0ALM5_9PEZI</name>
<proteinExistence type="predicted"/>
<gene>
    <name evidence="2" type="ORF">JX265_009336</name>
</gene>
<dbReference type="InterPro" id="IPR036890">
    <property type="entry name" value="HATPase_C_sf"/>
</dbReference>
<evidence type="ECO:0000256" key="1">
    <source>
        <dbReference type="SAM" id="MobiDB-lite"/>
    </source>
</evidence>
<dbReference type="NCBIfam" id="NF047352">
    <property type="entry name" value="P_loop_sacsin"/>
    <property type="match status" value="1"/>
</dbReference>
<organism evidence="2 3">
    <name type="scientific">Neoarthrinium moseri</name>
    <dbReference type="NCBI Taxonomy" id="1658444"/>
    <lineage>
        <taxon>Eukaryota</taxon>
        <taxon>Fungi</taxon>
        <taxon>Dikarya</taxon>
        <taxon>Ascomycota</taxon>
        <taxon>Pezizomycotina</taxon>
        <taxon>Sordariomycetes</taxon>
        <taxon>Xylariomycetidae</taxon>
        <taxon>Amphisphaeriales</taxon>
        <taxon>Apiosporaceae</taxon>
        <taxon>Neoarthrinium</taxon>
    </lineage>
</organism>